<evidence type="ECO:0000313" key="2">
    <source>
        <dbReference type="EMBL" id="RSH94097.1"/>
    </source>
</evidence>
<sequence length="207" mass="23559">MDTARKFIQMGRTRSLRYAFRPGGRKYAPVTDPDGDVPSGPSGSKSPKTQSHHQHEHDHEHEHENEHAVSEGPRNGEKKGKEMQRTGKVYDQEKLQGAEVFRGYENRAWGDEVYADAWERWKAGERGFLSSNDSEVGKRKGAENEEHEETGTINSDEEADVGPEEGLTHEPSRKRKRRDPAESKEDCEPDQPSGHTRTQSRQSRGRR</sequence>
<dbReference type="InterPro" id="IPR025494">
    <property type="entry name" value="DUF4385"/>
</dbReference>
<dbReference type="Pfam" id="PF14328">
    <property type="entry name" value="DUF4385"/>
    <property type="match status" value="1"/>
</dbReference>
<gene>
    <name evidence="2" type="ORF">EHS25_006751</name>
</gene>
<feature type="region of interest" description="Disordered" evidence="1">
    <location>
        <begin position="1"/>
        <end position="97"/>
    </location>
</feature>
<dbReference type="Proteomes" id="UP000279259">
    <property type="component" value="Unassembled WGS sequence"/>
</dbReference>
<evidence type="ECO:0000313" key="3">
    <source>
        <dbReference type="Proteomes" id="UP000279259"/>
    </source>
</evidence>
<proteinExistence type="predicted"/>
<protein>
    <submittedName>
        <fullName evidence="2">Uncharacterized protein</fullName>
    </submittedName>
</protein>
<reference evidence="2 3" key="1">
    <citation type="submission" date="2018-11" db="EMBL/GenBank/DDBJ databases">
        <title>Genome sequence of Saitozyma podzolica DSM 27192.</title>
        <authorList>
            <person name="Aliyu H."/>
            <person name="Gorte O."/>
            <person name="Ochsenreither K."/>
        </authorList>
    </citation>
    <scope>NUCLEOTIDE SEQUENCE [LARGE SCALE GENOMIC DNA]</scope>
    <source>
        <strain evidence="2 3">DSM 27192</strain>
    </source>
</reference>
<dbReference type="AlphaFoldDB" id="A0A427YSN6"/>
<name>A0A427YSN6_9TREE</name>
<evidence type="ECO:0000256" key="1">
    <source>
        <dbReference type="SAM" id="MobiDB-lite"/>
    </source>
</evidence>
<feature type="compositionally biased region" description="Low complexity" evidence="1">
    <location>
        <begin position="196"/>
        <end position="207"/>
    </location>
</feature>
<feature type="region of interest" description="Disordered" evidence="1">
    <location>
        <begin position="125"/>
        <end position="207"/>
    </location>
</feature>
<feature type="compositionally biased region" description="Basic and acidic residues" evidence="1">
    <location>
        <begin position="135"/>
        <end position="144"/>
    </location>
</feature>
<comment type="caution">
    <text evidence="2">The sequence shown here is derived from an EMBL/GenBank/DDBJ whole genome shotgun (WGS) entry which is preliminary data.</text>
</comment>
<dbReference type="OrthoDB" id="2589819at2759"/>
<feature type="compositionally biased region" description="Low complexity" evidence="1">
    <location>
        <begin position="29"/>
        <end position="49"/>
    </location>
</feature>
<accession>A0A427YSN6</accession>
<dbReference type="EMBL" id="RSCD01000003">
    <property type="protein sequence ID" value="RSH94097.1"/>
    <property type="molecule type" value="Genomic_DNA"/>
</dbReference>
<keyword evidence="3" id="KW-1185">Reference proteome</keyword>
<organism evidence="2 3">
    <name type="scientific">Saitozyma podzolica</name>
    <dbReference type="NCBI Taxonomy" id="1890683"/>
    <lineage>
        <taxon>Eukaryota</taxon>
        <taxon>Fungi</taxon>
        <taxon>Dikarya</taxon>
        <taxon>Basidiomycota</taxon>
        <taxon>Agaricomycotina</taxon>
        <taxon>Tremellomycetes</taxon>
        <taxon>Tremellales</taxon>
        <taxon>Trimorphomycetaceae</taxon>
        <taxon>Saitozyma</taxon>
    </lineage>
</organism>
<feature type="compositionally biased region" description="Basic and acidic residues" evidence="1">
    <location>
        <begin position="53"/>
        <end position="97"/>
    </location>
</feature>